<accession>A0ABT4YUC8</accession>
<dbReference type="EMBL" id="JAQLOI010000003">
    <property type="protein sequence ID" value="MDB1125180.1"/>
    <property type="molecule type" value="Genomic_DNA"/>
</dbReference>
<dbReference type="RefSeq" id="WP_272138649.1">
    <property type="nucleotide sequence ID" value="NZ_JAQLOI010000003.1"/>
</dbReference>
<evidence type="ECO:0000313" key="5">
    <source>
        <dbReference type="EMBL" id="MDB1125180.1"/>
    </source>
</evidence>
<reference evidence="5 6" key="1">
    <citation type="submission" date="2023-01" db="EMBL/GenBank/DDBJ databases">
        <title>Vibrio sp. KJ40-1 sp.nov, isolated from marine algae.</title>
        <authorList>
            <person name="Butt M."/>
            <person name="Kim J.M.J."/>
            <person name="Jeon C.O.C."/>
        </authorList>
    </citation>
    <scope>NUCLEOTIDE SEQUENCE [LARGE SCALE GENOMIC DNA]</scope>
    <source>
        <strain evidence="5 6">KJ40-1</strain>
    </source>
</reference>
<dbReference type="SUPFAM" id="SSF111369">
    <property type="entry name" value="HlyD-like secretion proteins"/>
    <property type="match status" value="1"/>
</dbReference>
<protein>
    <submittedName>
        <fullName evidence="5">Efflux RND transporter periplasmic adaptor subunit</fullName>
    </submittedName>
</protein>
<dbReference type="Gene3D" id="2.40.50.100">
    <property type="match status" value="1"/>
</dbReference>
<feature type="chain" id="PRO_5046704320" evidence="3">
    <location>
        <begin position="26"/>
        <end position="403"/>
    </location>
</feature>
<dbReference type="InterPro" id="IPR006143">
    <property type="entry name" value="RND_pump_MFP"/>
</dbReference>
<keyword evidence="3" id="KW-0732">Signal</keyword>
<evidence type="ECO:0000256" key="3">
    <source>
        <dbReference type="SAM" id="SignalP"/>
    </source>
</evidence>
<feature type="signal peptide" evidence="3">
    <location>
        <begin position="1"/>
        <end position="25"/>
    </location>
</feature>
<dbReference type="PANTHER" id="PTHR30469:SF12">
    <property type="entry name" value="MULTIDRUG RESISTANCE PROTEIN MDTA"/>
    <property type="match status" value="1"/>
</dbReference>
<name>A0ABT4YUC8_9VIBR</name>
<comment type="caution">
    <text evidence="5">The sequence shown here is derived from an EMBL/GenBank/DDBJ whole genome shotgun (WGS) entry which is preliminary data.</text>
</comment>
<organism evidence="5 6">
    <name type="scientific">Vibrio algarum</name>
    <dbReference type="NCBI Taxonomy" id="3020714"/>
    <lineage>
        <taxon>Bacteria</taxon>
        <taxon>Pseudomonadati</taxon>
        <taxon>Pseudomonadota</taxon>
        <taxon>Gammaproteobacteria</taxon>
        <taxon>Vibrionales</taxon>
        <taxon>Vibrionaceae</taxon>
        <taxon>Vibrio</taxon>
    </lineage>
</organism>
<dbReference type="Pfam" id="PF25973">
    <property type="entry name" value="BSH_CzcB"/>
    <property type="match status" value="1"/>
</dbReference>
<dbReference type="PANTHER" id="PTHR30469">
    <property type="entry name" value="MULTIDRUG RESISTANCE PROTEIN MDTA"/>
    <property type="match status" value="1"/>
</dbReference>
<sequence>MKLKPLPILVTLVSIACLGSTIAYTGSQLADKKGPPSQNAHRSSNVPKAVQEEMIAASAPSVVVLEVKADTYKALVKGYGEASAHYAITYSAEVSGRVEKLMPRFETGKLVKKGDVLATLENTTYLQAVAAAKSDLAQAELDLLEEERTGEQARLEWKRSGMTGEPNSPLVLREPQLAAQIAVVENAKYSLKKAQQDLAKTVIKAPFDALVVERNIQPGSYAQVGTSVAELYSTDLVEIEIPLSMKQWQSLPKLTNSDISNKDNAKWPVTLYSSDGENSWQGYVTRVEQHVDVASRQRSLVIAVDKPFEQDVGLFPGTFVQAHIEGAILDNTWELPASAISQQGDIWYLTEDNLLNKVPAKKVFEKSGSVYVSPIEDISSAQIIKRPLSNYVVGMLMTPKLEG</sequence>
<dbReference type="Gene3D" id="2.40.30.170">
    <property type="match status" value="1"/>
</dbReference>
<feature type="coiled-coil region" evidence="2">
    <location>
        <begin position="129"/>
        <end position="156"/>
    </location>
</feature>
<dbReference type="InterPro" id="IPR058647">
    <property type="entry name" value="BSH_CzcB-like"/>
</dbReference>
<evidence type="ECO:0000256" key="2">
    <source>
        <dbReference type="SAM" id="Coils"/>
    </source>
</evidence>
<evidence type="ECO:0000313" key="6">
    <source>
        <dbReference type="Proteomes" id="UP001210678"/>
    </source>
</evidence>
<dbReference type="PROSITE" id="PS51257">
    <property type="entry name" value="PROKAR_LIPOPROTEIN"/>
    <property type="match status" value="1"/>
</dbReference>
<comment type="similarity">
    <text evidence="1">Belongs to the membrane fusion protein (MFP) (TC 8.A.1) family.</text>
</comment>
<dbReference type="Gene3D" id="1.10.287.470">
    <property type="entry name" value="Helix hairpin bin"/>
    <property type="match status" value="1"/>
</dbReference>
<feature type="domain" description="CzcB-like barrel-sandwich hybrid" evidence="4">
    <location>
        <begin position="92"/>
        <end position="228"/>
    </location>
</feature>
<evidence type="ECO:0000256" key="1">
    <source>
        <dbReference type="ARBA" id="ARBA00009477"/>
    </source>
</evidence>
<dbReference type="Proteomes" id="UP001210678">
    <property type="component" value="Unassembled WGS sequence"/>
</dbReference>
<keyword evidence="6" id="KW-1185">Reference proteome</keyword>
<proteinExistence type="inferred from homology"/>
<gene>
    <name evidence="5" type="ORF">PGX00_16650</name>
</gene>
<dbReference type="NCBIfam" id="TIGR01730">
    <property type="entry name" value="RND_mfp"/>
    <property type="match status" value="1"/>
</dbReference>
<keyword evidence="2" id="KW-0175">Coiled coil</keyword>
<evidence type="ECO:0000259" key="4">
    <source>
        <dbReference type="Pfam" id="PF25973"/>
    </source>
</evidence>